<keyword evidence="3 6" id="KW-0812">Transmembrane</keyword>
<feature type="transmembrane region" description="Helical" evidence="6">
    <location>
        <begin position="369"/>
        <end position="389"/>
    </location>
</feature>
<dbReference type="PANTHER" id="PTHR30619:SF1">
    <property type="entry name" value="RECOMBINATION PROTEIN 2"/>
    <property type="match status" value="1"/>
</dbReference>
<dbReference type="EMBL" id="JAJISC010000005">
    <property type="protein sequence ID" value="MCS2610054.1"/>
    <property type="molecule type" value="Genomic_DNA"/>
</dbReference>
<dbReference type="PANTHER" id="PTHR30619">
    <property type="entry name" value="DNA INTERNALIZATION/COMPETENCE PROTEIN COMEC/REC2"/>
    <property type="match status" value="1"/>
</dbReference>
<comment type="subcellular location">
    <subcellularLocation>
        <location evidence="1">Cell membrane</location>
        <topology evidence="1">Multi-pass membrane protein</topology>
    </subcellularLocation>
</comment>
<dbReference type="NCBIfam" id="TIGR00361">
    <property type="entry name" value="ComEC_Rec2"/>
    <property type="match status" value="1"/>
</dbReference>
<keyword evidence="5 6" id="KW-0472">Membrane</keyword>
<evidence type="ECO:0000256" key="5">
    <source>
        <dbReference type="ARBA" id="ARBA00023136"/>
    </source>
</evidence>
<reference evidence="8" key="1">
    <citation type="submission" date="2021-11" db="EMBL/GenBank/DDBJ databases">
        <title>Halomonas sp., isolated from a coastal aquaculture zone in Dongshan Bay.</title>
        <authorList>
            <person name="Lin W."/>
        </authorList>
    </citation>
    <scope>NUCLEOTIDE SEQUENCE</scope>
    <source>
        <strain evidence="8">Yzlin-01</strain>
    </source>
</reference>
<feature type="transmembrane region" description="Helical" evidence="6">
    <location>
        <begin position="271"/>
        <end position="295"/>
    </location>
</feature>
<proteinExistence type="predicted"/>
<feature type="transmembrane region" description="Helical" evidence="6">
    <location>
        <begin position="430"/>
        <end position="449"/>
    </location>
</feature>
<dbReference type="NCBIfam" id="TIGR00360">
    <property type="entry name" value="ComEC_N-term"/>
    <property type="match status" value="1"/>
</dbReference>
<comment type="caution">
    <text evidence="8">The sequence shown here is derived from an EMBL/GenBank/DDBJ whole genome shotgun (WGS) entry which is preliminary data.</text>
</comment>
<dbReference type="Proteomes" id="UP001165542">
    <property type="component" value="Unassembled WGS sequence"/>
</dbReference>
<feature type="transmembrane region" description="Helical" evidence="6">
    <location>
        <begin position="340"/>
        <end position="357"/>
    </location>
</feature>
<dbReference type="CDD" id="cd07731">
    <property type="entry name" value="ComA-like_MBL-fold"/>
    <property type="match status" value="1"/>
</dbReference>
<feature type="transmembrane region" description="Helical" evidence="6">
    <location>
        <begin position="401"/>
        <end position="424"/>
    </location>
</feature>
<evidence type="ECO:0000256" key="3">
    <source>
        <dbReference type="ARBA" id="ARBA00022692"/>
    </source>
</evidence>
<evidence type="ECO:0000256" key="6">
    <source>
        <dbReference type="SAM" id="Phobius"/>
    </source>
</evidence>
<dbReference type="SUPFAM" id="SSF56281">
    <property type="entry name" value="Metallo-hydrolase/oxidoreductase"/>
    <property type="match status" value="1"/>
</dbReference>
<dbReference type="Pfam" id="PF13567">
    <property type="entry name" value="DUF4131"/>
    <property type="match status" value="1"/>
</dbReference>
<evidence type="ECO:0000313" key="9">
    <source>
        <dbReference type="Proteomes" id="UP001165542"/>
    </source>
</evidence>
<dbReference type="Pfam" id="PF00753">
    <property type="entry name" value="Lactamase_B"/>
    <property type="match status" value="1"/>
</dbReference>
<evidence type="ECO:0000313" key="8">
    <source>
        <dbReference type="EMBL" id="MCS2610054.1"/>
    </source>
</evidence>
<sequence length="758" mass="82656">MRVGVALQVATAALMGAVVAAWELTAQAVPVLLLIGLWLVAARPRCLVTLTLSLAAFGASLWAIETQRHAALPEGLIGTDLAVQARVESMQASDGATRLLLSVNACQAPVSLPSCERLTRVRVSAYDPIAAAPGEQWALTLRLRPPHGFANPGAFDYARWLWREGIQATGYVRASPAPVRLDAARATPRQWALEWLMTRSIDDTTRRWLAALTLGESAALDQEDWTLLNSSGTTHLAVISGLHVGLVTSLALVLLRTLARVINPRDWRLRLWPWLGAGGVAIGYAALAGMGPPAMRAMVMSLVALWVLSGRHAPGAWQAWWLALALVVVFDPLALWRPGLWLSFLAVAWLIVIWQGRARPSGWRGWCWALVRSQCLLAPIMAAAVLLAFGRVAPAAPLINLVAVPYVSSIMVPLALLGWLLAPVPLVGEGIWWLFGEALSLFMWALEVTVAQWPLWEPAPWLTYPLACALVLLALAWGLPGVPGWLRLAPVVLLALSPLWREAPSEPKTLQVTVHDIGQGQLVELRLDDYRLLYDTGPRFRSGFMPLSTLWPPGQHFDRVIVSHADIDHAGGIAALVEAHQVAAWSAPENEPLAVEFEACRRGDSWRVGAAEFRFLWPGAGHEALSANDRSCVLLVQFGEHRILITGDVGHDIERRFLLDVDAPVSLLVAGHHGSATSSGVQFVRSLAPEHVVFSAGRYNAFGHPVDSVVRRFRHQGSCLWSTAYEGAVRFRYRLSEPVAISSQRPVPGLDRCRPPPP</sequence>
<evidence type="ECO:0000256" key="4">
    <source>
        <dbReference type="ARBA" id="ARBA00022989"/>
    </source>
</evidence>
<dbReference type="InterPro" id="IPR001279">
    <property type="entry name" value="Metallo-B-lactamas"/>
</dbReference>
<feature type="domain" description="Metallo-beta-lactamase" evidence="7">
    <location>
        <begin position="519"/>
        <end position="698"/>
    </location>
</feature>
<dbReference type="InterPro" id="IPR036866">
    <property type="entry name" value="RibonucZ/Hydroxyglut_hydro"/>
</dbReference>
<evidence type="ECO:0000259" key="7">
    <source>
        <dbReference type="SMART" id="SM00849"/>
    </source>
</evidence>
<dbReference type="Pfam" id="PF03772">
    <property type="entry name" value="Competence"/>
    <property type="match status" value="1"/>
</dbReference>
<evidence type="ECO:0000256" key="2">
    <source>
        <dbReference type="ARBA" id="ARBA00022475"/>
    </source>
</evidence>
<accession>A0ABT2EHG9</accession>
<dbReference type="RefSeq" id="WP_259036554.1">
    <property type="nucleotide sequence ID" value="NZ_JAJISC010000005.1"/>
</dbReference>
<dbReference type="InterPro" id="IPR004797">
    <property type="entry name" value="Competence_ComEC/Rec2"/>
</dbReference>
<feature type="transmembrane region" description="Helical" evidence="6">
    <location>
        <begin position="315"/>
        <end position="333"/>
    </location>
</feature>
<keyword evidence="2" id="KW-1003">Cell membrane</keyword>
<dbReference type="Gene3D" id="3.60.15.10">
    <property type="entry name" value="Ribonuclease Z/Hydroxyacylglutathione hydrolase-like"/>
    <property type="match status" value="1"/>
</dbReference>
<gene>
    <name evidence="8" type="ORF">LLY24_12090</name>
</gene>
<dbReference type="InterPro" id="IPR025405">
    <property type="entry name" value="DUF4131"/>
</dbReference>
<dbReference type="InterPro" id="IPR052159">
    <property type="entry name" value="Competence_DNA_uptake"/>
</dbReference>
<dbReference type="InterPro" id="IPR035681">
    <property type="entry name" value="ComA-like_MBL"/>
</dbReference>
<dbReference type="InterPro" id="IPR004477">
    <property type="entry name" value="ComEC_N"/>
</dbReference>
<protein>
    <submittedName>
        <fullName evidence="8">DNA internalization-related competence protein ComEC/Rec2</fullName>
    </submittedName>
</protein>
<keyword evidence="9" id="KW-1185">Reference proteome</keyword>
<keyword evidence="4 6" id="KW-1133">Transmembrane helix</keyword>
<dbReference type="SMART" id="SM00849">
    <property type="entry name" value="Lactamase_B"/>
    <property type="match status" value="1"/>
</dbReference>
<name>A0ABT2EHG9_9GAMM</name>
<feature type="transmembrane region" description="Helical" evidence="6">
    <location>
        <begin position="461"/>
        <end position="479"/>
    </location>
</feature>
<evidence type="ECO:0000256" key="1">
    <source>
        <dbReference type="ARBA" id="ARBA00004651"/>
    </source>
</evidence>
<feature type="transmembrane region" description="Helical" evidence="6">
    <location>
        <begin position="236"/>
        <end position="259"/>
    </location>
</feature>
<organism evidence="8 9">
    <name type="scientific">Halomonas dongshanensis</name>
    <dbReference type="NCBI Taxonomy" id="2890835"/>
    <lineage>
        <taxon>Bacteria</taxon>
        <taxon>Pseudomonadati</taxon>
        <taxon>Pseudomonadota</taxon>
        <taxon>Gammaproteobacteria</taxon>
        <taxon>Oceanospirillales</taxon>
        <taxon>Halomonadaceae</taxon>
        <taxon>Halomonas</taxon>
    </lineage>
</organism>